<dbReference type="EMBL" id="DF849380">
    <property type="protein sequence ID" value="GAT57007.1"/>
    <property type="molecule type" value="Genomic_DNA"/>
</dbReference>
<proteinExistence type="inferred from homology"/>
<accession>A0ABQ0M2D7</accession>
<dbReference type="InterPro" id="IPR002347">
    <property type="entry name" value="SDR_fam"/>
</dbReference>
<evidence type="ECO:0000256" key="2">
    <source>
        <dbReference type="ARBA" id="ARBA00022857"/>
    </source>
</evidence>
<dbReference type="PRINTS" id="PR00080">
    <property type="entry name" value="SDRFAMILY"/>
</dbReference>
<name>A0ABQ0M2D7_MYCCL</name>
<dbReference type="Proteomes" id="UP000815677">
    <property type="component" value="Unassembled WGS sequence"/>
</dbReference>
<dbReference type="Pfam" id="PF13561">
    <property type="entry name" value="adh_short_C2"/>
    <property type="match status" value="1"/>
</dbReference>
<evidence type="ECO:0000313" key="4">
    <source>
        <dbReference type="Proteomes" id="UP000815677"/>
    </source>
</evidence>
<dbReference type="PRINTS" id="PR00081">
    <property type="entry name" value="GDHRDH"/>
</dbReference>
<dbReference type="PROSITE" id="PS00061">
    <property type="entry name" value="ADH_SHORT"/>
    <property type="match status" value="1"/>
</dbReference>
<dbReference type="PANTHER" id="PTHR42760:SF121">
    <property type="entry name" value="3-OXOACYL-(ACYL-CARRIER-PROTEIN) REDUCTASE"/>
    <property type="match status" value="1"/>
</dbReference>
<keyword evidence="4" id="KW-1185">Reference proteome</keyword>
<reference evidence="3" key="1">
    <citation type="submission" date="2014-09" db="EMBL/GenBank/DDBJ databases">
        <title>Genome sequence of the luminous mushroom Mycena chlorophos for searching fungal bioluminescence genes.</title>
        <authorList>
            <person name="Tanaka Y."/>
            <person name="Kasuga D."/>
            <person name="Oba Y."/>
            <person name="Hase S."/>
            <person name="Sato K."/>
            <person name="Oba Y."/>
            <person name="Sakakibara Y."/>
        </authorList>
    </citation>
    <scope>NUCLEOTIDE SEQUENCE</scope>
</reference>
<sequence length="260" mass="27433">MDSTRTAIVTGAAQGIGRAIALRLAVDGLNIALNDLSSKATELEALAETIRGLGVSASVHIADVSIEKDVEEMLGKVVDTYGSFHVMVANAGIATWGSLFDTTGDEWDRIMRVNTRGTFLCFKHAGLHMVRQGTGGRLIGASSIAGKTGFPFLGAYCASKFAIRGLVQAAAQELGKHEITVNAYAPGPLRSTLLSSLADASPKDTGATPQWWLDAQAERTPMGRLGEMDEIANLVSFLASKDSQFITGQTISVNGGMQMD</sequence>
<organism evidence="3 4">
    <name type="scientific">Mycena chlorophos</name>
    <name type="common">Agaric fungus</name>
    <name type="synonym">Agaricus chlorophos</name>
    <dbReference type="NCBI Taxonomy" id="658473"/>
    <lineage>
        <taxon>Eukaryota</taxon>
        <taxon>Fungi</taxon>
        <taxon>Dikarya</taxon>
        <taxon>Basidiomycota</taxon>
        <taxon>Agaricomycotina</taxon>
        <taxon>Agaricomycetes</taxon>
        <taxon>Agaricomycetidae</taxon>
        <taxon>Agaricales</taxon>
        <taxon>Marasmiineae</taxon>
        <taxon>Mycenaceae</taxon>
        <taxon>Mycena</taxon>
    </lineage>
</organism>
<evidence type="ECO:0000256" key="1">
    <source>
        <dbReference type="ARBA" id="ARBA00006484"/>
    </source>
</evidence>
<dbReference type="InterPro" id="IPR020904">
    <property type="entry name" value="Sc_DH/Rdtase_CS"/>
</dbReference>
<dbReference type="PANTHER" id="PTHR42760">
    <property type="entry name" value="SHORT-CHAIN DEHYDROGENASES/REDUCTASES FAMILY MEMBER"/>
    <property type="match status" value="1"/>
</dbReference>
<gene>
    <name evidence="3" type="ORF">MCHLO_13591</name>
</gene>
<dbReference type="SUPFAM" id="SSF51735">
    <property type="entry name" value="NAD(P)-binding Rossmann-fold domains"/>
    <property type="match status" value="1"/>
</dbReference>
<protein>
    <recommendedName>
        <fullName evidence="5">NAD(P)-binding protein</fullName>
    </recommendedName>
</protein>
<keyword evidence="2" id="KW-0521">NADP</keyword>
<comment type="similarity">
    <text evidence="1">Belongs to the short-chain dehydrogenases/reductases (SDR) family.</text>
</comment>
<dbReference type="InterPro" id="IPR036291">
    <property type="entry name" value="NAD(P)-bd_dom_sf"/>
</dbReference>
<dbReference type="Gene3D" id="3.40.50.720">
    <property type="entry name" value="NAD(P)-binding Rossmann-like Domain"/>
    <property type="match status" value="1"/>
</dbReference>
<evidence type="ECO:0000313" key="3">
    <source>
        <dbReference type="EMBL" id="GAT57007.1"/>
    </source>
</evidence>
<evidence type="ECO:0008006" key="5">
    <source>
        <dbReference type="Google" id="ProtNLM"/>
    </source>
</evidence>